<organism evidence="1 2">
    <name type="scientific">Zalaria obscura</name>
    <dbReference type="NCBI Taxonomy" id="2024903"/>
    <lineage>
        <taxon>Eukaryota</taxon>
        <taxon>Fungi</taxon>
        <taxon>Dikarya</taxon>
        <taxon>Ascomycota</taxon>
        <taxon>Pezizomycotina</taxon>
        <taxon>Dothideomycetes</taxon>
        <taxon>Dothideomycetidae</taxon>
        <taxon>Dothideales</taxon>
        <taxon>Zalariaceae</taxon>
        <taxon>Zalaria</taxon>
    </lineage>
</organism>
<name>A0ACC3SJ19_9PEZI</name>
<proteinExistence type="predicted"/>
<protein>
    <submittedName>
        <fullName evidence="1">Exosome non-catalytic core subunit rrp46</fullName>
    </submittedName>
</protein>
<sequence length="245" mass="26267">MTIPTATLSHLHRADGSATYSQGGYTVVAGVNGPVEVQRRDELPEEAAIEVNVRPAVGVGSPKERQLESIIHSTLRHVVLTRNHPRTLIQVTLQVVSTPEDESLLRSTHSLSILPSLLQASILALLSASIPLSATFNAALISLSPSGSLSLNPPSKALADASSVHVFAFSSHGDLVVSESSGCFSVSDWERAHDEARKVCIHGPETETDGAMEVEGEGAQTNLQSFVEKVVAERVEKERYWKDST</sequence>
<accession>A0ACC3SJ19</accession>
<evidence type="ECO:0000313" key="1">
    <source>
        <dbReference type="EMBL" id="KAK8215290.1"/>
    </source>
</evidence>
<dbReference type="Proteomes" id="UP001320706">
    <property type="component" value="Unassembled WGS sequence"/>
</dbReference>
<dbReference type="EMBL" id="JAMKPW020000008">
    <property type="protein sequence ID" value="KAK8215290.1"/>
    <property type="molecule type" value="Genomic_DNA"/>
</dbReference>
<comment type="caution">
    <text evidence="1">The sequence shown here is derived from an EMBL/GenBank/DDBJ whole genome shotgun (WGS) entry which is preliminary data.</text>
</comment>
<keyword evidence="2" id="KW-1185">Reference proteome</keyword>
<gene>
    <name evidence="1" type="primary">RRP46</name>
    <name evidence="1" type="ORF">M8818_001911</name>
</gene>
<reference evidence="1" key="1">
    <citation type="submission" date="2024-02" db="EMBL/GenBank/DDBJ databases">
        <title>Metagenome Assembled Genome of Zalaria obscura JY119.</title>
        <authorList>
            <person name="Vighnesh L."/>
            <person name="Jagadeeshwari U."/>
            <person name="Venkata Ramana C."/>
            <person name="Sasikala C."/>
        </authorList>
    </citation>
    <scope>NUCLEOTIDE SEQUENCE</scope>
    <source>
        <strain evidence="1">JY119</strain>
    </source>
</reference>
<evidence type="ECO:0000313" key="2">
    <source>
        <dbReference type="Proteomes" id="UP001320706"/>
    </source>
</evidence>